<keyword evidence="2" id="KW-0479">Metal-binding</keyword>
<evidence type="ECO:0000313" key="13">
    <source>
        <dbReference type="EMBL" id="CDF90895.1"/>
    </source>
</evidence>
<dbReference type="GO" id="GO:0006357">
    <property type="term" value="P:regulation of transcription by RNA polymerase II"/>
    <property type="evidence" value="ECO:0007669"/>
    <property type="project" value="TreeGrafter"/>
</dbReference>
<keyword evidence="7" id="KW-0238">DNA-binding</keyword>
<sequence>MGEQRPKKFICPIESCGKRYSRPCLLRQHTRTHNDERPFICSHDGCHRKFFRSSHLKAHLWTHSNVKPLSCSICLKGFVTNQQLTRHQAVHKAGETQSRNLDSSSSSNISDTENIPQSIHDILRREYKCPYYKCSESFSLEATLTEHMLSRHILSSIVPTSMSNELSNDMKMSTTSATEFSVPEILVSTNHDNKAAARPWKDFYCKEKTCCGCPSFKSRPELIAHYDWDHAYIPDPLFFLEGYTLQNDLDSAGLGLG</sequence>
<evidence type="ECO:0000256" key="2">
    <source>
        <dbReference type="ARBA" id="ARBA00022723"/>
    </source>
</evidence>
<dbReference type="SMART" id="SM00355">
    <property type="entry name" value="ZnF_C2H2"/>
    <property type="match status" value="5"/>
</dbReference>
<dbReference type="EMBL" id="HG316462">
    <property type="protein sequence ID" value="CDF90895.1"/>
    <property type="molecule type" value="Genomic_DNA"/>
</dbReference>
<gene>
    <name evidence="13" type="ORF">BN860_00166g</name>
</gene>
<feature type="domain" description="C2H2-type" evidence="12">
    <location>
        <begin position="39"/>
        <end position="68"/>
    </location>
</feature>
<dbReference type="Gene3D" id="3.30.160.60">
    <property type="entry name" value="Classic Zinc Finger"/>
    <property type="match status" value="3"/>
</dbReference>
<evidence type="ECO:0000313" key="14">
    <source>
        <dbReference type="Proteomes" id="UP000019375"/>
    </source>
</evidence>
<feature type="domain" description="C2H2-type" evidence="12">
    <location>
        <begin position="9"/>
        <end position="38"/>
    </location>
</feature>
<dbReference type="GO" id="GO:0005634">
    <property type="term" value="C:nucleus"/>
    <property type="evidence" value="ECO:0007669"/>
    <property type="project" value="UniProtKB-SubCell"/>
</dbReference>
<feature type="region of interest" description="Disordered" evidence="11">
    <location>
        <begin position="92"/>
        <end position="111"/>
    </location>
</feature>
<keyword evidence="9" id="KW-0539">Nucleus</keyword>
<dbReference type="SUPFAM" id="SSF57667">
    <property type="entry name" value="beta-beta-alpha zinc fingers"/>
    <property type="match status" value="3"/>
</dbReference>
<keyword evidence="8" id="KW-0804">Transcription</keyword>
<evidence type="ECO:0000256" key="3">
    <source>
        <dbReference type="ARBA" id="ARBA00022737"/>
    </source>
</evidence>
<accession>A0A8J2T9T9</accession>
<organism evidence="13 14">
    <name type="scientific">Zygosaccharomyces bailii (strain CLIB 213 / ATCC 58445 / CBS 680 / BCRC 21525 / NBRC 1098 / NCYC 1416 / NRRL Y-2227)</name>
    <dbReference type="NCBI Taxonomy" id="1333698"/>
    <lineage>
        <taxon>Eukaryota</taxon>
        <taxon>Fungi</taxon>
        <taxon>Dikarya</taxon>
        <taxon>Ascomycota</taxon>
        <taxon>Saccharomycotina</taxon>
        <taxon>Saccharomycetes</taxon>
        <taxon>Saccharomycetales</taxon>
        <taxon>Saccharomycetaceae</taxon>
        <taxon>Zygosaccharomyces</taxon>
    </lineage>
</organism>
<evidence type="ECO:0000259" key="12">
    <source>
        <dbReference type="PROSITE" id="PS50157"/>
    </source>
</evidence>
<dbReference type="FunFam" id="3.30.160.60:FF:000064">
    <property type="entry name" value="Early growth response protein 3"/>
    <property type="match status" value="1"/>
</dbReference>
<keyword evidence="5" id="KW-0862">Zinc</keyword>
<dbReference type="Pfam" id="PF00096">
    <property type="entry name" value="zf-C2H2"/>
    <property type="match status" value="3"/>
</dbReference>
<dbReference type="PANTHER" id="PTHR46179">
    <property type="entry name" value="ZINC FINGER PROTEIN"/>
    <property type="match status" value="1"/>
</dbReference>
<dbReference type="InterPro" id="IPR051061">
    <property type="entry name" value="Zinc_finger_trans_reg"/>
</dbReference>
<dbReference type="InterPro" id="IPR036236">
    <property type="entry name" value="Znf_C2H2_sf"/>
</dbReference>
<reference evidence="14" key="1">
    <citation type="journal article" date="2013" name="Genome Announc.">
        <title>Genome sequence of the food spoilage yeast Zygosaccharomyces bailii CLIB 213(T).</title>
        <authorList>
            <person name="Galeote V."/>
            <person name="Bigey F."/>
            <person name="Devillers H."/>
            <person name="Neuveglise C."/>
            <person name="Dequin S."/>
        </authorList>
    </citation>
    <scope>NUCLEOTIDE SEQUENCE [LARGE SCALE GENOMIC DNA]</scope>
    <source>
        <strain evidence="14">CLIB 213 / ATCC 58445 / CBS 680 / CCRC 21525 / NBRC 1098 / NCYC 1416 / NRRL Y-2227</strain>
    </source>
</reference>
<feature type="domain" description="C2H2-type" evidence="12">
    <location>
        <begin position="69"/>
        <end position="96"/>
    </location>
</feature>
<dbReference type="AlphaFoldDB" id="A0A8J2T9T9"/>
<keyword evidence="3" id="KW-0677">Repeat</keyword>
<dbReference type="GO" id="GO:0003712">
    <property type="term" value="F:transcription coregulator activity"/>
    <property type="evidence" value="ECO:0007669"/>
    <property type="project" value="TreeGrafter"/>
</dbReference>
<name>A0A8J2T9T9_ZYGB2</name>
<protein>
    <submittedName>
        <fullName evidence="13">ZYBA0S09-00166g1_1</fullName>
    </submittedName>
</protein>
<keyword evidence="6" id="KW-0805">Transcription regulation</keyword>
<dbReference type="PROSITE" id="PS50157">
    <property type="entry name" value="ZINC_FINGER_C2H2_2"/>
    <property type="match status" value="4"/>
</dbReference>
<dbReference type="GO" id="GO:0008270">
    <property type="term" value="F:zinc ion binding"/>
    <property type="evidence" value="ECO:0007669"/>
    <property type="project" value="UniProtKB-KW"/>
</dbReference>
<evidence type="ECO:0000256" key="8">
    <source>
        <dbReference type="ARBA" id="ARBA00023163"/>
    </source>
</evidence>
<dbReference type="OrthoDB" id="3437960at2759"/>
<dbReference type="GO" id="GO:0003677">
    <property type="term" value="F:DNA binding"/>
    <property type="evidence" value="ECO:0007669"/>
    <property type="project" value="UniProtKB-KW"/>
</dbReference>
<evidence type="ECO:0000256" key="11">
    <source>
        <dbReference type="SAM" id="MobiDB-lite"/>
    </source>
</evidence>
<dbReference type="PROSITE" id="PS00028">
    <property type="entry name" value="ZINC_FINGER_C2H2_1"/>
    <property type="match status" value="4"/>
</dbReference>
<feature type="domain" description="C2H2-type" evidence="12">
    <location>
        <begin position="127"/>
        <end position="152"/>
    </location>
</feature>
<evidence type="ECO:0000256" key="10">
    <source>
        <dbReference type="PROSITE-ProRule" id="PRU00042"/>
    </source>
</evidence>
<keyword evidence="14" id="KW-1185">Reference proteome</keyword>
<feature type="compositionally biased region" description="Low complexity" evidence="11">
    <location>
        <begin position="98"/>
        <end position="111"/>
    </location>
</feature>
<dbReference type="PANTHER" id="PTHR46179:SF26">
    <property type="entry name" value="ZINC FINGER PROTEIN 423 HOMOLOG"/>
    <property type="match status" value="1"/>
</dbReference>
<evidence type="ECO:0000256" key="4">
    <source>
        <dbReference type="ARBA" id="ARBA00022771"/>
    </source>
</evidence>
<evidence type="ECO:0000256" key="9">
    <source>
        <dbReference type="ARBA" id="ARBA00023242"/>
    </source>
</evidence>
<proteinExistence type="predicted"/>
<evidence type="ECO:0000256" key="5">
    <source>
        <dbReference type="ARBA" id="ARBA00022833"/>
    </source>
</evidence>
<comment type="subcellular location">
    <subcellularLocation>
        <location evidence="1">Nucleus</location>
    </subcellularLocation>
</comment>
<evidence type="ECO:0000256" key="1">
    <source>
        <dbReference type="ARBA" id="ARBA00004123"/>
    </source>
</evidence>
<dbReference type="InterPro" id="IPR013087">
    <property type="entry name" value="Znf_C2H2_type"/>
</dbReference>
<evidence type="ECO:0000256" key="6">
    <source>
        <dbReference type="ARBA" id="ARBA00023015"/>
    </source>
</evidence>
<dbReference type="Proteomes" id="UP000019375">
    <property type="component" value="Unassembled WGS sequence"/>
</dbReference>
<evidence type="ECO:0000256" key="7">
    <source>
        <dbReference type="ARBA" id="ARBA00023125"/>
    </source>
</evidence>
<keyword evidence="4 10" id="KW-0863">Zinc-finger</keyword>